<dbReference type="AlphaFoldDB" id="A0A0F9WDU4"/>
<name>A0A0F9WDU4_9ZZZZ</name>
<dbReference type="EMBL" id="LAZR01000296">
    <property type="protein sequence ID" value="KKN76398.1"/>
    <property type="molecule type" value="Genomic_DNA"/>
</dbReference>
<reference evidence="1" key="1">
    <citation type="journal article" date="2015" name="Nature">
        <title>Complex archaea that bridge the gap between prokaryotes and eukaryotes.</title>
        <authorList>
            <person name="Spang A."/>
            <person name="Saw J.H."/>
            <person name="Jorgensen S.L."/>
            <person name="Zaremba-Niedzwiedzka K."/>
            <person name="Martijn J."/>
            <person name="Lind A.E."/>
            <person name="van Eijk R."/>
            <person name="Schleper C."/>
            <person name="Guy L."/>
            <person name="Ettema T.J."/>
        </authorList>
    </citation>
    <scope>NUCLEOTIDE SEQUENCE</scope>
</reference>
<gene>
    <name evidence="1" type="ORF">LCGC14_0370840</name>
</gene>
<comment type="caution">
    <text evidence="1">The sequence shown here is derived from an EMBL/GenBank/DDBJ whole genome shotgun (WGS) entry which is preliminary data.</text>
</comment>
<accession>A0A0F9WDU4</accession>
<sequence length="156" mass="17799">MNGKRAKHTEMKLELKHLAPYLPYGLQGRTNNGKQLITLKRGNIGYFQSPYLHPLPDLTKEIEHNGERFVPINHEGVKPKHMSWYLSVGSINPEADWLYEEEGKPVPKTVMIKTGGNAGVDIENCMAIMEKLFEWHFDVFGLIDARLAININTLDK</sequence>
<proteinExistence type="predicted"/>
<protein>
    <submittedName>
        <fullName evidence="1">Uncharacterized protein</fullName>
    </submittedName>
</protein>
<evidence type="ECO:0000313" key="1">
    <source>
        <dbReference type="EMBL" id="KKN76398.1"/>
    </source>
</evidence>
<organism evidence="1">
    <name type="scientific">marine sediment metagenome</name>
    <dbReference type="NCBI Taxonomy" id="412755"/>
    <lineage>
        <taxon>unclassified sequences</taxon>
        <taxon>metagenomes</taxon>
        <taxon>ecological metagenomes</taxon>
    </lineage>
</organism>